<evidence type="ECO:0000313" key="4">
    <source>
        <dbReference type="EMBL" id="KAF6215922.1"/>
    </source>
</evidence>
<dbReference type="SUPFAM" id="SSF57756">
    <property type="entry name" value="Retrovirus zinc finger-like domains"/>
    <property type="match status" value="1"/>
</dbReference>
<feature type="domain" description="CCHC-type" evidence="3">
    <location>
        <begin position="194"/>
        <end position="208"/>
    </location>
</feature>
<proteinExistence type="predicted"/>
<feature type="region of interest" description="Disordered" evidence="2">
    <location>
        <begin position="1"/>
        <end position="32"/>
    </location>
</feature>
<evidence type="ECO:0000256" key="1">
    <source>
        <dbReference type="PROSITE-ProRule" id="PRU00047"/>
    </source>
</evidence>
<name>A0A8S9Y3R9_APOLU</name>
<evidence type="ECO:0000259" key="3">
    <source>
        <dbReference type="PROSITE" id="PS50158"/>
    </source>
</evidence>
<dbReference type="InterPro" id="IPR036875">
    <property type="entry name" value="Znf_CCHC_sf"/>
</dbReference>
<dbReference type="PANTHER" id="PTHR21580">
    <property type="entry name" value="SHIPPO-1-RELATED"/>
    <property type="match status" value="1"/>
</dbReference>
<dbReference type="InterPro" id="IPR001878">
    <property type="entry name" value="Znf_CCHC"/>
</dbReference>
<feature type="region of interest" description="Disordered" evidence="2">
    <location>
        <begin position="297"/>
        <end position="340"/>
    </location>
</feature>
<dbReference type="Proteomes" id="UP000466442">
    <property type="component" value="Linkage Group LG1"/>
</dbReference>
<reference evidence="4" key="1">
    <citation type="journal article" date="2021" name="Mol. Ecol. Resour.">
        <title>Apolygus lucorum genome provides insights into omnivorousness and mesophyll feeding.</title>
        <authorList>
            <person name="Liu Y."/>
            <person name="Liu H."/>
            <person name="Wang H."/>
            <person name="Huang T."/>
            <person name="Liu B."/>
            <person name="Yang B."/>
            <person name="Yin L."/>
            <person name="Li B."/>
            <person name="Zhang Y."/>
            <person name="Zhang S."/>
            <person name="Jiang F."/>
            <person name="Zhang X."/>
            <person name="Ren Y."/>
            <person name="Wang B."/>
            <person name="Wang S."/>
            <person name="Lu Y."/>
            <person name="Wu K."/>
            <person name="Fan W."/>
            <person name="Wang G."/>
        </authorList>
    </citation>
    <scope>NUCLEOTIDE SEQUENCE</scope>
    <source>
        <strain evidence="4">12Hb</strain>
    </source>
</reference>
<dbReference type="GO" id="GO:0005856">
    <property type="term" value="C:cytoskeleton"/>
    <property type="evidence" value="ECO:0007669"/>
    <property type="project" value="TreeGrafter"/>
</dbReference>
<comment type="caution">
    <text evidence="4">The sequence shown here is derived from an EMBL/GenBank/DDBJ whole genome shotgun (WGS) entry which is preliminary data.</text>
</comment>
<protein>
    <recommendedName>
        <fullName evidence="3">CCHC-type domain-containing protein</fullName>
    </recommendedName>
</protein>
<keyword evidence="1" id="KW-0862">Zinc</keyword>
<evidence type="ECO:0000313" key="5">
    <source>
        <dbReference type="Proteomes" id="UP000466442"/>
    </source>
</evidence>
<dbReference type="GO" id="GO:0003676">
    <property type="term" value="F:nucleic acid binding"/>
    <property type="evidence" value="ECO:0007669"/>
    <property type="project" value="InterPro"/>
</dbReference>
<keyword evidence="5" id="KW-1185">Reference proteome</keyword>
<gene>
    <name evidence="4" type="ORF">GE061_000257</name>
</gene>
<organism evidence="4 5">
    <name type="scientific">Apolygus lucorum</name>
    <name type="common">Small green plant bug</name>
    <name type="synonym">Lygocoris lucorum</name>
    <dbReference type="NCBI Taxonomy" id="248454"/>
    <lineage>
        <taxon>Eukaryota</taxon>
        <taxon>Metazoa</taxon>
        <taxon>Ecdysozoa</taxon>
        <taxon>Arthropoda</taxon>
        <taxon>Hexapoda</taxon>
        <taxon>Insecta</taxon>
        <taxon>Pterygota</taxon>
        <taxon>Neoptera</taxon>
        <taxon>Paraneoptera</taxon>
        <taxon>Hemiptera</taxon>
        <taxon>Heteroptera</taxon>
        <taxon>Panheteroptera</taxon>
        <taxon>Cimicomorpha</taxon>
        <taxon>Miridae</taxon>
        <taxon>Mirini</taxon>
        <taxon>Apolygus</taxon>
    </lineage>
</organism>
<dbReference type="GO" id="GO:0008270">
    <property type="term" value="F:zinc ion binding"/>
    <property type="evidence" value="ECO:0007669"/>
    <property type="project" value="UniProtKB-KW"/>
</dbReference>
<dbReference type="EMBL" id="WIXP02000001">
    <property type="protein sequence ID" value="KAF6215922.1"/>
    <property type="molecule type" value="Genomic_DNA"/>
</dbReference>
<feature type="region of interest" description="Disordered" evidence="2">
    <location>
        <begin position="421"/>
        <end position="444"/>
    </location>
</feature>
<accession>A0A8S9Y3R9</accession>
<dbReference type="PROSITE" id="PS50158">
    <property type="entry name" value="ZF_CCHC"/>
    <property type="match status" value="1"/>
</dbReference>
<dbReference type="OrthoDB" id="406368at2759"/>
<dbReference type="Pfam" id="PF07004">
    <property type="entry name" value="SHIPPO-rpt"/>
    <property type="match status" value="6"/>
</dbReference>
<evidence type="ECO:0000256" key="2">
    <source>
        <dbReference type="SAM" id="MobiDB-lite"/>
    </source>
</evidence>
<keyword evidence="1" id="KW-0479">Metal-binding</keyword>
<keyword evidence="1" id="KW-0863">Zinc-finger</keyword>
<feature type="compositionally biased region" description="Polar residues" evidence="2">
    <location>
        <begin position="421"/>
        <end position="434"/>
    </location>
</feature>
<dbReference type="AlphaFoldDB" id="A0A8S9Y3R9"/>
<dbReference type="PANTHER" id="PTHR21580:SF28">
    <property type="entry name" value="BOREALIN N-TERMINAL DOMAIN-CONTAINING PROTEIN-RELATED"/>
    <property type="match status" value="1"/>
</dbReference>
<sequence length="468" mass="51177">MVNTRSTVRDRQGVNDGGENITPTSDETVERNEPNAEFVQATGIPSPLMQFQQYWEKERADLVEQLQVEWSASLGELRQAMQEDWRSFLAEFQSLLTTQATNSCQCSSKPASHSPEPFQLAAGSRQELFKPKPYDVAQASQTPITIRQAEAVEQRENGENREVMESDVVVRRSPSKKPFPRAFDEQRQRRQTICWRCSAPGHVAWRCPYPPVSAVVQMQNPGTPSQPYFPHTAGCDTKVVYPGPACVTLPNLLGNLQGTSATDSKKGRAPAFSFGARHGNKNESIGPGPGQYNITGLSARGKDCPPALSLHSRNKDGKHDNTPAPGDYNPQKSDQFIHDNSPRFTFGLKTQVEKVSNTPAPNTYKIPGVLGATKEGNKASAPAFSLAGRSKEPTDDRVHVPGPGTYNGAATEAILPKSPAYSVSSRLNQPTSNLIKPGPGSYSPEKIRIDLPPAHTFGIRHSEFSNTM</sequence>
<dbReference type="InterPro" id="IPR010736">
    <property type="entry name" value="SHIPPO-rpt"/>
</dbReference>
<dbReference type="InterPro" id="IPR051291">
    <property type="entry name" value="CIMAP"/>
</dbReference>